<dbReference type="eggNOG" id="ENOG502S4M1">
    <property type="taxonomic scope" value="Eukaryota"/>
</dbReference>
<evidence type="ECO:0000256" key="1">
    <source>
        <dbReference type="SAM" id="MobiDB-lite"/>
    </source>
</evidence>
<dbReference type="RefSeq" id="XP_010699527.1">
    <property type="nucleotide sequence ID" value="XM_010701225.1"/>
</dbReference>
<dbReference type="PANTHER" id="PTHR11129:SF3">
    <property type="entry name" value="PROTEIN PRENYLTRANSFERASE ALPHA SUBUNIT REPEAT-CONTAINING PROTEIN 1"/>
    <property type="match status" value="1"/>
</dbReference>
<organism evidence="2 3">
    <name type="scientific">Leishmania panamensis</name>
    <dbReference type="NCBI Taxonomy" id="5679"/>
    <lineage>
        <taxon>Eukaryota</taxon>
        <taxon>Discoba</taxon>
        <taxon>Euglenozoa</taxon>
        <taxon>Kinetoplastea</taxon>
        <taxon>Metakinetoplastina</taxon>
        <taxon>Trypanosomatida</taxon>
        <taxon>Trypanosomatidae</taxon>
        <taxon>Leishmaniinae</taxon>
        <taxon>Leishmania</taxon>
        <taxon>Leishmania guyanensis species complex</taxon>
    </lineage>
</organism>
<dbReference type="OrthoDB" id="5358702at2759"/>
<name>A0A088RSE6_LEIPA</name>
<dbReference type="GO" id="GO:0005737">
    <property type="term" value="C:cytoplasm"/>
    <property type="evidence" value="ECO:0007669"/>
    <property type="project" value="TreeGrafter"/>
</dbReference>
<gene>
    <name evidence="2" type="ORF">LPMP_241880</name>
</gene>
<dbReference type="GeneID" id="22575597"/>
<protein>
    <submittedName>
        <fullName evidence="2">Uncharacterized protein</fullName>
    </submittedName>
</protein>
<reference evidence="2 3" key="1">
    <citation type="journal article" date="2015" name="Sci. Rep.">
        <title>The genome of Leishmania panamensis: insights into genomics of the L. (Viannia) subgenus.</title>
        <authorList>
            <person name="Llanes A."/>
            <person name="Restrepo C.M."/>
            <person name="Vecchio G.D."/>
            <person name="Anguizola F.J."/>
            <person name="Lleonart R."/>
        </authorList>
    </citation>
    <scope>NUCLEOTIDE SEQUENCE [LARGE SCALE GENOMIC DNA]</scope>
    <source>
        <strain evidence="2 3">MHOM/PA/94/PSC-1</strain>
    </source>
</reference>
<dbReference type="PANTHER" id="PTHR11129">
    <property type="entry name" value="PROTEIN FARNESYLTRANSFERASE ALPHA SUBUNIT/RAB GERANYLGERANYL TRANSFERASE ALPHA SUBUNIT"/>
    <property type="match status" value="1"/>
</dbReference>
<dbReference type="SUPFAM" id="SSF48439">
    <property type="entry name" value="Protein prenylyltransferase"/>
    <property type="match status" value="1"/>
</dbReference>
<dbReference type="Gene3D" id="1.25.40.120">
    <property type="entry name" value="Protein prenylyltransferase"/>
    <property type="match status" value="1"/>
</dbReference>
<evidence type="ECO:0000313" key="3">
    <source>
        <dbReference type="Proteomes" id="UP000063063"/>
    </source>
</evidence>
<proteinExistence type="predicted"/>
<dbReference type="Proteomes" id="UP000063063">
    <property type="component" value="Chromosome 24"/>
</dbReference>
<dbReference type="VEuPathDB" id="TriTrypDB:LPMP_241880"/>
<feature type="region of interest" description="Disordered" evidence="1">
    <location>
        <begin position="330"/>
        <end position="349"/>
    </location>
</feature>
<feature type="compositionally biased region" description="Basic and acidic residues" evidence="1">
    <location>
        <begin position="336"/>
        <end position="349"/>
    </location>
</feature>
<accession>A0A088RSE6</accession>
<dbReference type="AlphaFoldDB" id="A0A088RSE6"/>
<sequence length="485" mass="54933">MESDYTIIADAAKELDQILDSGAVLYLQSIRTPGAQPVKAALGFSLQPLEENRVACLVETSCVAASTTMCIDFPVLVDRCVVTAMRSFFVDSFQRAKSALPQVTKAANQAPDSLDDTPHVTRAMLSNLHPSVVALAWACIPQHDIFVSFRRRWLREKCFATEDTVSNSQKLYCVMKEFVLLDLFLSLFPKLKSLWEHRQWLCYNMCSCGLLIDNLKYVDETTLPILQFEAQDDQSFFMAAHNHPMNYNAWQYRRLRFRTLHVNMSKAGARWDCASVAIQMDCEQVIRFIREHNGDSSAASYLLFLLYEQDALDTKGDACLCGTETLMKSPHQVGGEPHRRYSEEQLNTDKKDESRKCASECSPIAALAPAMWKSLMAITQTEIRRHSEKGHECIWHLRLGLIQWACMRSPQSRVLSLWSAEDELRWTSTYARLHLTEGEDALLSPVSALPYAWSESSGSSAWTSFSASRYGYQLASILRNTLPCE</sequence>
<dbReference type="KEGG" id="lpan:LPMP_241880"/>
<keyword evidence="3" id="KW-1185">Reference proteome</keyword>
<evidence type="ECO:0000313" key="2">
    <source>
        <dbReference type="EMBL" id="AIN98820.1"/>
    </source>
</evidence>
<dbReference type="EMBL" id="CP009393">
    <property type="protein sequence ID" value="AIN98820.1"/>
    <property type="molecule type" value="Genomic_DNA"/>
</dbReference>